<feature type="transmembrane region" description="Helical" evidence="7">
    <location>
        <begin position="410"/>
        <end position="430"/>
    </location>
</feature>
<dbReference type="InterPro" id="IPR044049">
    <property type="entry name" value="EccD_transm"/>
</dbReference>
<feature type="transmembrane region" description="Helical" evidence="7">
    <location>
        <begin position="445"/>
        <end position="465"/>
    </location>
</feature>
<feature type="domain" description="EccD-like transmembrane" evidence="8">
    <location>
        <begin position="128"/>
        <end position="471"/>
    </location>
</feature>
<evidence type="ECO:0000256" key="6">
    <source>
        <dbReference type="ARBA" id="ARBA00023136"/>
    </source>
</evidence>
<keyword evidence="5 7" id="KW-1133">Transmembrane helix</keyword>
<evidence type="ECO:0000313" key="9">
    <source>
        <dbReference type="EMBL" id="MFC4035941.1"/>
    </source>
</evidence>
<evidence type="ECO:0000256" key="7">
    <source>
        <dbReference type="SAM" id="Phobius"/>
    </source>
</evidence>
<evidence type="ECO:0000256" key="3">
    <source>
        <dbReference type="ARBA" id="ARBA00022475"/>
    </source>
</evidence>
<feature type="transmembrane region" description="Helical" evidence="7">
    <location>
        <begin position="185"/>
        <end position="208"/>
    </location>
</feature>
<dbReference type="InterPro" id="IPR006707">
    <property type="entry name" value="T7SS_EccD"/>
</dbReference>
<keyword evidence="3" id="KW-1003">Cell membrane</keyword>
<comment type="similarity">
    <text evidence="2">Belongs to the EccD/Snm4 family.</text>
</comment>
<feature type="transmembrane region" description="Helical" evidence="7">
    <location>
        <begin position="158"/>
        <end position="179"/>
    </location>
</feature>
<dbReference type="PIRSF" id="PIRSF017804">
    <property type="entry name" value="Secretion_EccD1"/>
    <property type="match status" value="1"/>
</dbReference>
<keyword evidence="6 7" id="KW-0472">Membrane</keyword>
<sequence>MSESSVAGPSGPGPAGLCRLTVRAPDTSLDLAVPSDIPVADLLPVIVGHAGADLAEAGLEHGGWALQRIGGAPLDPEGTPQSLELRDGEVLLLRPLADTLPPVRFDNLVDGVSATVRGLGASWSPAVSRWALRAVLLSVLVAALTLLALSGGDRPSRAALAAGAVLLALAGAGAAGRVLDDPPGAVLLGLVTGPFAALCGVLAVGGASGATGDQLTGARWLAGSAAWGVATALSLTVVAAYPVAFVPSIVVALAGVLGAVLMLAMDAGLDQAGAAVAVPAVIFGAFVPMLSFSLSGLRLPPLPTNAEQLQEGIEPYPSTELAARTTATDRWMTGLYTAVGVICAAALAGLAHRPHTPQLLTGGLLALVLLLHGRNLGNAWQRLALVLPGALGAVLLTVCAARQHGVDGQFGAVAALLAVAVAVTVVSWTVPGRRLLPYWGRAGDLAQSAAAIGLLPSVLWVLDVYSDLRGIKG</sequence>
<feature type="transmembrane region" description="Helical" evidence="7">
    <location>
        <begin position="130"/>
        <end position="149"/>
    </location>
</feature>
<keyword evidence="10" id="KW-1185">Reference proteome</keyword>
<feature type="transmembrane region" description="Helical" evidence="7">
    <location>
        <begin position="220"/>
        <end position="239"/>
    </location>
</feature>
<evidence type="ECO:0000256" key="1">
    <source>
        <dbReference type="ARBA" id="ARBA00004651"/>
    </source>
</evidence>
<feature type="transmembrane region" description="Helical" evidence="7">
    <location>
        <begin position="331"/>
        <end position="350"/>
    </location>
</feature>
<feature type="transmembrane region" description="Helical" evidence="7">
    <location>
        <begin position="379"/>
        <end position="398"/>
    </location>
</feature>
<organism evidence="9 10">
    <name type="scientific">Streptomyces polygonati</name>
    <dbReference type="NCBI Taxonomy" id="1617087"/>
    <lineage>
        <taxon>Bacteria</taxon>
        <taxon>Bacillati</taxon>
        <taxon>Actinomycetota</taxon>
        <taxon>Actinomycetes</taxon>
        <taxon>Kitasatosporales</taxon>
        <taxon>Streptomycetaceae</taxon>
        <taxon>Streptomyces</taxon>
    </lineage>
</organism>
<evidence type="ECO:0000256" key="2">
    <source>
        <dbReference type="ARBA" id="ARBA00006162"/>
    </source>
</evidence>
<evidence type="ECO:0000256" key="4">
    <source>
        <dbReference type="ARBA" id="ARBA00022692"/>
    </source>
</evidence>
<evidence type="ECO:0000256" key="5">
    <source>
        <dbReference type="ARBA" id="ARBA00022989"/>
    </source>
</evidence>
<accession>A0ABV8I1L8</accession>
<feature type="transmembrane region" description="Helical" evidence="7">
    <location>
        <begin position="245"/>
        <end position="265"/>
    </location>
</feature>
<dbReference type="InterPro" id="IPR024962">
    <property type="entry name" value="YukD-like"/>
</dbReference>
<reference evidence="10" key="1">
    <citation type="journal article" date="2019" name="Int. J. Syst. Evol. Microbiol.">
        <title>The Global Catalogue of Microorganisms (GCM) 10K type strain sequencing project: providing services to taxonomists for standard genome sequencing and annotation.</title>
        <authorList>
            <consortium name="The Broad Institute Genomics Platform"/>
            <consortium name="The Broad Institute Genome Sequencing Center for Infectious Disease"/>
            <person name="Wu L."/>
            <person name="Ma J."/>
        </authorList>
    </citation>
    <scope>NUCLEOTIDE SEQUENCE [LARGE SCALE GENOMIC DNA]</scope>
    <source>
        <strain evidence="10">CGMCC 4.7237</strain>
    </source>
</reference>
<protein>
    <submittedName>
        <fullName evidence="9">Type VII secretion integral membrane protein EccD</fullName>
    </submittedName>
</protein>
<name>A0ABV8I1L8_9ACTN</name>
<dbReference type="Proteomes" id="UP001595765">
    <property type="component" value="Unassembled WGS sequence"/>
</dbReference>
<proteinExistence type="inferred from homology"/>
<dbReference type="EMBL" id="JBHSBB010000030">
    <property type="protein sequence ID" value="MFC4035941.1"/>
    <property type="molecule type" value="Genomic_DNA"/>
</dbReference>
<dbReference type="Gene3D" id="3.10.20.90">
    <property type="entry name" value="Phosphatidylinositol 3-kinase Catalytic Subunit, Chain A, domain 1"/>
    <property type="match status" value="1"/>
</dbReference>
<comment type="caution">
    <text evidence="9">The sequence shown here is derived from an EMBL/GenBank/DDBJ whole genome shotgun (WGS) entry which is preliminary data.</text>
</comment>
<comment type="subcellular location">
    <subcellularLocation>
        <location evidence="1">Cell membrane</location>
        <topology evidence="1">Multi-pass membrane protein</topology>
    </subcellularLocation>
</comment>
<dbReference type="RefSeq" id="WP_386436755.1">
    <property type="nucleotide sequence ID" value="NZ_JBHSBB010000030.1"/>
</dbReference>
<gene>
    <name evidence="9" type="primary">eccD</name>
    <name evidence="9" type="ORF">ACFO3J_31425</name>
</gene>
<evidence type="ECO:0000313" key="10">
    <source>
        <dbReference type="Proteomes" id="UP001595765"/>
    </source>
</evidence>
<evidence type="ECO:0000259" key="8">
    <source>
        <dbReference type="Pfam" id="PF19053"/>
    </source>
</evidence>
<dbReference type="Pfam" id="PF08817">
    <property type="entry name" value="YukD"/>
    <property type="match status" value="1"/>
</dbReference>
<feature type="transmembrane region" description="Helical" evidence="7">
    <location>
        <begin position="272"/>
        <end position="294"/>
    </location>
</feature>
<dbReference type="Pfam" id="PF19053">
    <property type="entry name" value="EccD"/>
    <property type="match status" value="1"/>
</dbReference>
<dbReference type="NCBIfam" id="TIGR03920">
    <property type="entry name" value="T7SS_EccD"/>
    <property type="match status" value="1"/>
</dbReference>
<keyword evidence="4 7" id="KW-0812">Transmembrane</keyword>